<dbReference type="PROSITE" id="PS50026">
    <property type="entry name" value="EGF_3"/>
    <property type="match status" value="1"/>
</dbReference>
<reference evidence="28" key="1">
    <citation type="journal article" date="2016" name="Nat. Biotechnol.">
        <title>Sequencing wild and cultivated cassava and related species reveals extensive interspecific hybridization and genetic diversity.</title>
        <authorList>
            <person name="Bredeson J.V."/>
            <person name="Lyons J.B."/>
            <person name="Prochnik S.E."/>
            <person name="Wu G.A."/>
            <person name="Ha C.M."/>
            <person name="Edsinger-Gonzales E."/>
            <person name="Grimwood J."/>
            <person name="Schmutz J."/>
            <person name="Rabbi I.Y."/>
            <person name="Egesi C."/>
            <person name="Nauluvula P."/>
            <person name="Lebot V."/>
            <person name="Ndunguru J."/>
            <person name="Mkamilo G."/>
            <person name="Bart R.S."/>
            <person name="Setter T.L."/>
            <person name="Gleadow R.M."/>
            <person name="Kulakow P."/>
            <person name="Ferguson M.E."/>
            <person name="Rounsley S."/>
            <person name="Rokhsar D.S."/>
        </authorList>
    </citation>
    <scope>NUCLEOTIDE SEQUENCE [LARGE SCALE GENOMIC DNA]</scope>
    <source>
        <strain evidence="28">cv. AM560-2</strain>
    </source>
</reference>
<keyword evidence="11" id="KW-0418">Kinase</keyword>
<comment type="caution">
    <text evidence="20">Lacks conserved residue(s) required for the propagation of feature annotation.</text>
</comment>
<dbReference type="GO" id="GO:0007165">
    <property type="term" value="P:signal transduction"/>
    <property type="evidence" value="ECO:0000318"/>
    <property type="project" value="GO_Central"/>
</dbReference>
<evidence type="ECO:0000256" key="18">
    <source>
        <dbReference type="ARBA" id="ARBA00047899"/>
    </source>
</evidence>
<keyword evidence="10" id="KW-0547">Nucleotide-binding</keyword>
<evidence type="ECO:0000256" key="15">
    <source>
        <dbReference type="ARBA" id="ARBA00023157"/>
    </source>
</evidence>
<dbReference type="CDD" id="cd01098">
    <property type="entry name" value="PAN_AP_plant"/>
    <property type="match status" value="1"/>
</dbReference>
<dbReference type="Gramene" id="Manes.12G079200.1.v8.1">
    <property type="protein sequence ID" value="Manes.12G079200.1.v8.1.CDS"/>
    <property type="gene ID" value="Manes.12G079200.v8.1"/>
</dbReference>
<evidence type="ECO:0000256" key="16">
    <source>
        <dbReference type="ARBA" id="ARBA00023170"/>
    </source>
</evidence>
<dbReference type="Gene3D" id="2.90.10.10">
    <property type="entry name" value="Bulb-type lectin domain"/>
    <property type="match status" value="1"/>
</dbReference>
<dbReference type="InterPro" id="IPR036426">
    <property type="entry name" value="Bulb-type_lectin_dom_sf"/>
</dbReference>
<evidence type="ECO:0000256" key="22">
    <source>
        <dbReference type="SAM" id="SignalP"/>
    </source>
</evidence>
<keyword evidence="17" id="KW-0325">Glycoprotein</keyword>
<dbReference type="InterPro" id="IPR003609">
    <property type="entry name" value="Pan_app"/>
</dbReference>
<dbReference type="FunFam" id="3.30.200.20:FF:000330">
    <property type="entry name" value="G-type lectin S-receptor-like serine/threonine-protein kinase At4g03230"/>
    <property type="match status" value="1"/>
</dbReference>
<dbReference type="InterPro" id="IPR001480">
    <property type="entry name" value="Bulb-type_lectin_dom"/>
</dbReference>
<dbReference type="Pfam" id="PF08276">
    <property type="entry name" value="PAN_2"/>
    <property type="match status" value="1"/>
</dbReference>
<keyword evidence="6" id="KW-0808">Transferase</keyword>
<dbReference type="InterPro" id="IPR000858">
    <property type="entry name" value="S_locus_glycoprot_dom"/>
</dbReference>
<evidence type="ECO:0000256" key="8">
    <source>
        <dbReference type="ARBA" id="ARBA00022729"/>
    </source>
</evidence>
<feature type="domain" description="Protein kinase" evidence="23">
    <location>
        <begin position="703"/>
        <end position="989"/>
    </location>
</feature>
<feature type="domain" description="EGF-like" evidence="24">
    <location>
        <begin position="299"/>
        <end position="335"/>
    </location>
</feature>
<keyword evidence="3" id="KW-1003">Cell membrane</keyword>
<evidence type="ECO:0000256" key="12">
    <source>
        <dbReference type="ARBA" id="ARBA00022840"/>
    </source>
</evidence>
<feature type="signal peptide" evidence="22">
    <location>
        <begin position="1"/>
        <end position="28"/>
    </location>
</feature>
<evidence type="ECO:0000256" key="4">
    <source>
        <dbReference type="ARBA" id="ARBA00022527"/>
    </source>
</evidence>
<feature type="domain" description="Bulb-type lectin" evidence="25">
    <location>
        <begin position="29"/>
        <end position="155"/>
    </location>
</feature>
<keyword evidence="14 21" id="KW-0472">Membrane</keyword>
<evidence type="ECO:0000256" key="7">
    <source>
        <dbReference type="ARBA" id="ARBA00022692"/>
    </source>
</evidence>
<dbReference type="Gene3D" id="3.30.200.20">
    <property type="entry name" value="Phosphorylase Kinase, domain 1"/>
    <property type="match status" value="1"/>
</dbReference>
<evidence type="ECO:0000256" key="3">
    <source>
        <dbReference type="ARBA" id="ARBA00022475"/>
    </source>
</evidence>
<name>A0A2C9UUL6_MANES</name>
<evidence type="ECO:0000256" key="19">
    <source>
        <dbReference type="ARBA" id="ARBA00048679"/>
    </source>
</evidence>
<dbReference type="Proteomes" id="UP000091857">
    <property type="component" value="Chromosome 12"/>
</dbReference>
<dbReference type="OrthoDB" id="1741851at2759"/>
<dbReference type="PROSITE" id="PS50948">
    <property type="entry name" value="PAN"/>
    <property type="match status" value="1"/>
</dbReference>
<dbReference type="CDD" id="cd14066">
    <property type="entry name" value="STKc_IRAK"/>
    <property type="match status" value="1"/>
</dbReference>
<evidence type="ECO:0000256" key="14">
    <source>
        <dbReference type="ARBA" id="ARBA00023136"/>
    </source>
</evidence>
<dbReference type="GO" id="GO:0048544">
    <property type="term" value="P:recognition of pollen"/>
    <property type="evidence" value="ECO:0007669"/>
    <property type="project" value="InterPro"/>
</dbReference>
<evidence type="ECO:0000256" key="10">
    <source>
        <dbReference type="ARBA" id="ARBA00022741"/>
    </source>
</evidence>
<dbReference type="PROSITE" id="PS50927">
    <property type="entry name" value="BULB_LECTIN"/>
    <property type="match status" value="1"/>
</dbReference>
<dbReference type="SMART" id="SM00220">
    <property type="entry name" value="S_TKc"/>
    <property type="match status" value="1"/>
</dbReference>
<evidence type="ECO:0000256" key="2">
    <source>
        <dbReference type="ARBA" id="ARBA00012513"/>
    </source>
</evidence>
<dbReference type="InterPro" id="IPR008271">
    <property type="entry name" value="Ser/Thr_kinase_AS"/>
</dbReference>
<dbReference type="GO" id="GO:0030246">
    <property type="term" value="F:carbohydrate binding"/>
    <property type="evidence" value="ECO:0007669"/>
    <property type="project" value="UniProtKB-KW"/>
</dbReference>
<dbReference type="Pfam" id="PF01453">
    <property type="entry name" value="B_lectin"/>
    <property type="match status" value="1"/>
</dbReference>
<evidence type="ECO:0000256" key="5">
    <source>
        <dbReference type="ARBA" id="ARBA00022536"/>
    </source>
</evidence>
<dbReference type="EC" id="2.7.11.1" evidence="2"/>
<keyword evidence="16" id="KW-0675">Receptor</keyword>
<keyword evidence="9" id="KW-0430">Lectin</keyword>
<organism evidence="27 28">
    <name type="scientific">Manihot esculenta</name>
    <name type="common">Cassava</name>
    <name type="synonym">Jatropha manihot</name>
    <dbReference type="NCBI Taxonomy" id="3983"/>
    <lineage>
        <taxon>Eukaryota</taxon>
        <taxon>Viridiplantae</taxon>
        <taxon>Streptophyta</taxon>
        <taxon>Embryophyta</taxon>
        <taxon>Tracheophyta</taxon>
        <taxon>Spermatophyta</taxon>
        <taxon>Magnoliopsida</taxon>
        <taxon>eudicotyledons</taxon>
        <taxon>Gunneridae</taxon>
        <taxon>Pentapetalae</taxon>
        <taxon>rosids</taxon>
        <taxon>fabids</taxon>
        <taxon>Malpighiales</taxon>
        <taxon>Euphorbiaceae</taxon>
        <taxon>Crotonoideae</taxon>
        <taxon>Manihoteae</taxon>
        <taxon>Manihot</taxon>
    </lineage>
</organism>
<feature type="domain" description="Apple" evidence="26">
    <location>
        <begin position="353"/>
        <end position="450"/>
    </location>
</feature>
<dbReference type="PANTHER" id="PTHR27002">
    <property type="entry name" value="RECEPTOR-LIKE SERINE/THREONINE-PROTEIN KINASE SD1-8"/>
    <property type="match status" value="1"/>
</dbReference>
<evidence type="ECO:0000259" key="25">
    <source>
        <dbReference type="PROSITE" id="PS50927"/>
    </source>
</evidence>
<dbReference type="InterPro" id="IPR001245">
    <property type="entry name" value="Ser-Thr/Tyr_kinase_cat_dom"/>
</dbReference>
<dbReference type="GO" id="GO:0004674">
    <property type="term" value="F:protein serine/threonine kinase activity"/>
    <property type="evidence" value="ECO:0000318"/>
    <property type="project" value="GO_Central"/>
</dbReference>
<evidence type="ECO:0000256" key="1">
    <source>
        <dbReference type="ARBA" id="ARBA00004251"/>
    </source>
</evidence>
<proteinExistence type="predicted"/>
<evidence type="ECO:0000256" key="11">
    <source>
        <dbReference type="ARBA" id="ARBA00022777"/>
    </source>
</evidence>
<evidence type="ECO:0000256" key="17">
    <source>
        <dbReference type="ARBA" id="ARBA00023180"/>
    </source>
</evidence>
<comment type="caution">
    <text evidence="27">The sequence shown here is derived from an EMBL/GenBank/DDBJ whole genome shotgun (WGS) entry which is preliminary data.</text>
</comment>
<evidence type="ECO:0000313" key="27">
    <source>
        <dbReference type="EMBL" id="OAY35188.1"/>
    </source>
</evidence>
<dbReference type="EMBL" id="CM004398">
    <property type="protein sequence ID" value="OAY35188.1"/>
    <property type="molecule type" value="Genomic_DNA"/>
</dbReference>
<evidence type="ECO:0000259" key="24">
    <source>
        <dbReference type="PROSITE" id="PS50026"/>
    </source>
</evidence>
<dbReference type="SMART" id="SM00473">
    <property type="entry name" value="PAN_AP"/>
    <property type="match status" value="1"/>
</dbReference>
<dbReference type="SUPFAM" id="SSF56112">
    <property type="entry name" value="Protein kinase-like (PK-like)"/>
    <property type="match status" value="1"/>
</dbReference>
<comment type="subcellular location">
    <subcellularLocation>
        <location evidence="1">Cell membrane</location>
        <topology evidence="1">Single-pass type I membrane protein</topology>
    </subcellularLocation>
</comment>
<dbReference type="Pfam" id="PF07714">
    <property type="entry name" value="PK_Tyr_Ser-Thr"/>
    <property type="match status" value="1"/>
</dbReference>
<protein>
    <recommendedName>
        <fullName evidence="2">non-specific serine/threonine protein kinase</fullName>
        <ecNumber evidence="2">2.7.11.1</ecNumber>
    </recommendedName>
</protein>
<dbReference type="SUPFAM" id="SSF51110">
    <property type="entry name" value="alpha-D-mannose-specific plant lectins"/>
    <property type="match status" value="1"/>
</dbReference>
<evidence type="ECO:0000256" key="6">
    <source>
        <dbReference type="ARBA" id="ARBA00022679"/>
    </source>
</evidence>
<evidence type="ECO:0000259" key="23">
    <source>
        <dbReference type="PROSITE" id="PS50011"/>
    </source>
</evidence>
<keyword evidence="13 21" id="KW-1133">Transmembrane helix</keyword>
<dbReference type="PROSITE" id="PS00108">
    <property type="entry name" value="PROTEIN_KINASE_ST"/>
    <property type="match status" value="1"/>
</dbReference>
<dbReference type="PANTHER" id="PTHR27002:SF1111">
    <property type="entry name" value="NON-SPECIFIC SERINE_THREONINE PROTEIN KINASE"/>
    <property type="match status" value="1"/>
</dbReference>
<dbReference type="FunFam" id="2.90.10.10:FF:000005">
    <property type="entry name" value="G-type lectin S-receptor-like serine/threonine-protein kinase"/>
    <property type="match status" value="1"/>
</dbReference>
<dbReference type="GO" id="GO:0005524">
    <property type="term" value="F:ATP binding"/>
    <property type="evidence" value="ECO:0007669"/>
    <property type="project" value="UniProtKB-KW"/>
</dbReference>
<keyword evidence="28" id="KW-1185">Reference proteome</keyword>
<dbReference type="Gene3D" id="1.10.510.10">
    <property type="entry name" value="Transferase(Phosphotransferase) domain 1"/>
    <property type="match status" value="1"/>
</dbReference>
<keyword evidence="8 22" id="KW-0732">Signal</keyword>
<feature type="transmembrane region" description="Helical" evidence="21">
    <location>
        <begin position="616"/>
        <end position="638"/>
    </location>
</feature>
<dbReference type="FunFam" id="1.10.510.10:FF:000060">
    <property type="entry name" value="G-type lectin S-receptor-like serine/threonine-protein kinase"/>
    <property type="match status" value="1"/>
</dbReference>
<evidence type="ECO:0000256" key="21">
    <source>
        <dbReference type="SAM" id="Phobius"/>
    </source>
</evidence>
<dbReference type="Pfam" id="PF00954">
    <property type="entry name" value="S_locus_glycop"/>
    <property type="match status" value="1"/>
</dbReference>
<dbReference type="InterPro" id="IPR000719">
    <property type="entry name" value="Prot_kinase_dom"/>
</dbReference>
<accession>A0A2C9UUL6</accession>
<evidence type="ECO:0000313" key="28">
    <source>
        <dbReference type="Proteomes" id="UP000091857"/>
    </source>
</evidence>
<dbReference type="GO" id="GO:0005886">
    <property type="term" value="C:plasma membrane"/>
    <property type="evidence" value="ECO:0000318"/>
    <property type="project" value="GO_Central"/>
</dbReference>
<keyword evidence="12" id="KW-0067">ATP-binding</keyword>
<sequence>MLSTHMLSRICLSFSFLILSFCLRLCFARDSIRFNAPIKDQATLVSAGKRFVLGFFFPNGGDISRRYLGIWYLGSNSRIVVWVANRQHPLQDSTGVLAIVEDGNIKVLDKYNQSYWSTEIRPSTSLTFNRTLKLLDSGNLVLIQEGESENILWQSFEHPTDTFLPGMRMDRKMKLVSWKSQDDPAPGAFTFQLDQERENQYIILNRSVPYWKSEVSGGFTRPDQRLLIFTFLLKNFSRISFSSSDIPSSVNPLTFNMTNRTTIDYSNTRLVMALNGTIQFFWPGNESETASLKRWELEPRDRCSVFNACGNFSTCNSENILKCKCLPGFKPKSQENWDSGNFSHGCTRISPICSKDVNVSNFLNLKTMKVGKPDGVLESLNDEDECKKTCLKNCACQAYSYLNASKGGNGNSICWIWSQELNNIQELYDFGRDLNYRVPLSDIDQMKRSCHPCGTQIIPYPLSTESNCGDPLYNYFSCDNATGRLSFLTNNSYYQVPGINGELHKFSIQIDEAACKSIGLNKDFLKLPWAFNITSGCKNYSFGKEVEIKWEFPSEPVCHKPEDCIDWPSSTCYGQSGTRSCTCKEPFRWDSIKLNCTSGSGSSSPNQRRNKKQRPFYQVLLGAIATVTVISYAAFYLYTRRRRRVTIQENREGALETVAIRFYDSERQVKDFMDSNRFSEDDKKGLDVPFVDLECILAATDNFSDANKLGKGGFGPVYKGRFPGGQEIAIKRLSSGSGQGLEEFKNEVVLIAKLQHRNLVRLLGYCVEGHEKILLYEYMPNKSLDSFIFDRTKCVLLNWELRFNIIMGIARGLLYLHHDSRLRIIHRDLKTSNVLLDEEMNPKISDFGLARIFGGKQTEATTERVVGTYGYMSPEYALDGFFSIKSDVFSFGVILLEIISGKRNTIFYKSGQAFNLLGHVWRLWKEDKALELMDQTIRESCNANEFMRCVNIGLLCAQEDPNDRPNMTDLVFMLGSQTATIPSPKQPAFVVRRSLSNEANSSSSSSKKIVETNIALTTSLTDGR</sequence>
<dbReference type="AlphaFoldDB" id="A0A2C9UUL6"/>
<comment type="catalytic activity">
    <reaction evidence="18">
        <text>L-threonyl-[protein] + ATP = O-phospho-L-threonyl-[protein] + ADP + H(+)</text>
        <dbReference type="Rhea" id="RHEA:46608"/>
        <dbReference type="Rhea" id="RHEA-COMP:11060"/>
        <dbReference type="Rhea" id="RHEA-COMP:11605"/>
        <dbReference type="ChEBI" id="CHEBI:15378"/>
        <dbReference type="ChEBI" id="CHEBI:30013"/>
        <dbReference type="ChEBI" id="CHEBI:30616"/>
        <dbReference type="ChEBI" id="CHEBI:61977"/>
        <dbReference type="ChEBI" id="CHEBI:456216"/>
        <dbReference type="EC" id="2.7.11.1"/>
    </reaction>
</comment>
<dbReference type="InterPro" id="IPR000742">
    <property type="entry name" value="EGF"/>
</dbReference>
<evidence type="ECO:0000256" key="9">
    <source>
        <dbReference type="ARBA" id="ARBA00022734"/>
    </source>
</evidence>
<keyword evidence="4" id="KW-0723">Serine/threonine-protein kinase</keyword>
<dbReference type="CDD" id="cd00028">
    <property type="entry name" value="B_lectin"/>
    <property type="match status" value="1"/>
</dbReference>
<keyword evidence="15" id="KW-1015">Disulfide bond</keyword>
<dbReference type="PROSITE" id="PS50011">
    <property type="entry name" value="PROTEIN_KINASE_DOM"/>
    <property type="match status" value="1"/>
</dbReference>
<evidence type="ECO:0000256" key="13">
    <source>
        <dbReference type="ARBA" id="ARBA00022989"/>
    </source>
</evidence>
<dbReference type="SMART" id="SM00108">
    <property type="entry name" value="B_lectin"/>
    <property type="match status" value="1"/>
</dbReference>
<evidence type="ECO:0000259" key="26">
    <source>
        <dbReference type="PROSITE" id="PS50948"/>
    </source>
</evidence>
<gene>
    <name evidence="27" type="ORF">MANES_12G079200v8</name>
</gene>
<dbReference type="GO" id="GO:0006955">
    <property type="term" value="P:immune response"/>
    <property type="evidence" value="ECO:0000318"/>
    <property type="project" value="GO_Central"/>
</dbReference>
<dbReference type="InterPro" id="IPR011009">
    <property type="entry name" value="Kinase-like_dom_sf"/>
</dbReference>
<comment type="catalytic activity">
    <reaction evidence="19">
        <text>L-seryl-[protein] + ATP = O-phospho-L-seryl-[protein] + ADP + H(+)</text>
        <dbReference type="Rhea" id="RHEA:17989"/>
        <dbReference type="Rhea" id="RHEA-COMP:9863"/>
        <dbReference type="Rhea" id="RHEA-COMP:11604"/>
        <dbReference type="ChEBI" id="CHEBI:15378"/>
        <dbReference type="ChEBI" id="CHEBI:29999"/>
        <dbReference type="ChEBI" id="CHEBI:30616"/>
        <dbReference type="ChEBI" id="CHEBI:83421"/>
        <dbReference type="ChEBI" id="CHEBI:456216"/>
        <dbReference type="EC" id="2.7.11.1"/>
    </reaction>
</comment>
<keyword evidence="5 20" id="KW-0245">EGF-like domain</keyword>
<feature type="chain" id="PRO_5012451878" description="non-specific serine/threonine protein kinase" evidence="22">
    <location>
        <begin position="29"/>
        <end position="1024"/>
    </location>
</feature>
<keyword evidence="7 21" id="KW-0812">Transmembrane</keyword>
<evidence type="ECO:0000256" key="20">
    <source>
        <dbReference type="PROSITE-ProRule" id="PRU00076"/>
    </source>
</evidence>